<evidence type="ECO:0008006" key="4">
    <source>
        <dbReference type="Google" id="ProtNLM"/>
    </source>
</evidence>
<organism evidence="2 3">
    <name type="scientific">Archangium minus</name>
    <dbReference type="NCBI Taxonomy" id="83450"/>
    <lineage>
        <taxon>Bacteria</taxon>
        <taxon>Pseudomonadati</taxon>
        <taxon>Myxococcota</taxon>
        <taxon>Myxococcia</taxon>
        <taxon>Myxococcales</taxon>
        <taxon>Cystobacterineae</taxon>
        <taxon>Archangiaceae</taxon>
        <taxon>Archangium</taxon>
    </lineage>
</organism>
<protein>
    <recommendedName>
        <fullName evidence="4">Lipoprotein</fullName>
    </recommendedName>
</protein>
<keyword evidence="1" id="KW-0732">Signal</keyword>
<proteinExistence type="predicted"/>
<keyword evidence="3" id="KW-1185">Reference proteome</keyword>
<feature type="signal peptide" evidence="1">
    <location>
        <begin position="1"/>
        <end position="23"/>
    </location>
</feature>
<dbReference type="RefSeq" id="WP_395803789.1">
    <property type="nucleotide sequence ID" value="NZ_CP043494.1"/>
</dbReference>
<feature type="chain" id="PRO_5046802197" description="Lipoprotein" evidence="1">
    <location>
        <begin position="24"/>
        <end position="225"/>
    </location>
</feature>
<dbReference type="PROSITE" id="PS51257">
    <property type="entry name" value="PROKAR_LIPOPROTEIN"/>
    <property type="match status" value="1"/>
</dbReference>
<accession>A0ABY9WWD3</accession>
<evidence type="ECO:0000313" key="3">
    <source>
        <dbReference type="Proteomes" id="UP001611383"/>
    </source>
</evidence>
<evidence type="ECO:0000256" key="1">
    <source>
        <dbReference type="SAM" id="SignalP"/>
    </source>
</evidence>
<reference evidence="2 3" key="1">
    <citation type="submission" date="2019-08" db="EMBL/GenBank/DDBJ databases">
        <title>Archangium and Cystobacter genomes.</title>
        <authorList>
            <person name="Chen I.-C.K."/>
            <person name="Wielgoss S."/>
        </authorList>
    </citation>
    <scope>NUCLEOTIDE SEQUENCE [LARGE SCALE GENOMIC DNA]</scope>
    <source>
        <strain evidence="2 3">Cbm 6</strain>
    </source>
</reference>
<name>A0ABY9WWD3_9BACT</name>
<dbReference type="EMBL" id="CP043494">
    <property type="protein sequence ID" value="WNG47446.1"/>
    <property type="molecule type" value="Genomic_DNA"/>
</dbReference>
<sequence>MRKLLPLLLVVLCACTSEPPALAAPRILSITPAEQRSTESQRVTVELDTDPRFLVNYGDKSVQMLEQPVLEIGWQAVKLESYLGHGRFQGTVIPGLGVGRYSIRVTLGDGREATLPDAYEIKDGMGPWLGYWIESIGEQIQDQPFTVIIHVEGTEADSFTGPITINIYRGGERINTLTSGNFSERVLLQEITINESGEDFVVSIQDNDGNSATSNAFTVGKKQKN</sequence>
<dbReference type="Proteomes" id="UP001611383">
    <property type="component" value="Chromosome"/>
</dbReference>
<evidence type="ECO:0000313" key="2">
    <source>
        <dbReference type="EMBL" id="WNG47446.1"/>
    </source>
</evidence>
<gene>
    <name evidence="2" type="ORF">F0U60_27485</name>
</gene>